<dbReference type="InterPro" id="IPR029149">
    <property type="entry name" value="Creatin/AminoP/Spt16_N"/>
</dbReference>
<evidence type="ECO:0000313" key="6">
    <source>
        <dbReference type="EMBL" id="MCQ4814795.1"/>
    </source>
</evidence>
<dbReference type="InterPro" id="IPR036005">
    <property type="entry name" value="Creatinase/aminopeptidase-like"/>
</dbReference>
<evidence type="ECO:0000256" key="1">
    <source>
        <dbReference type="ARBA" id="ARBA00022723"/>
    </source>
</evidence>
<comment type="caution">
    <text evidence="6">The sequence shown here is derived from an EMBL/GenBank/DDBJ whole genome shotgun (WGS) entry which is preliminary data.</text>
</comment>
<evidence type="ECO:0000259" key="4">
    <source>
        <dbReference type="Pfam" id="PF00557"/>
    </source>
</evidence>
<dbReference type="GO" id="GO:0046872">
    <property type="term" value="F:metal ion binding"/>
    <property type="evidence" value="ECO:0007669"/>
    <property type="project" value="UniProtKB-KW"/>
</dbReference>
<evidence type="ECO:0000256" key="3">
    <source>
        <dbReference type="RuleBase" id="RU000590"/>
    </source>
</evidence>
<dbReference type="PANTHER" id="PTHR46112:SF3">
    <property type="entry name" value="AMINOPEPTIDASE YPDF"/>
    <property type="match status" value="1"/>
</dbReference>
<keyword evidence="2" id="KW-0378">Hydrolase</keyword>
<reference evidence="6 7" key="1">
    <citation type="submission" date="2022-06" db="EMBL/GenBank/DDBJ databases">
        <title>Isolation of gut microbiota from human fecal samples.</title>
        <authorList>
            <person name="Pamer E.G."/>
            <person name="Barat B."/>
            <person name="Waligurski E."/>
            <person name="Medina S."/>
            <person name="Paddock L."/>
            <person name="Mostad J."/>
        </authorList>
    </citation>
    <scope>NUCLEOTIDE SEQUENCE [LARGE SCALE GENOMIC DNA]</scope>
    <source>
        <strain evidence="6 7">DFI.9.90</strain>
    </source>
</reference>
<dbReference type="Pfam" id="PF00557">
    <property type="entry name" value="Peptidase_M24"/>
    <property type="match status" value="1"/>
</dbReference>
<keyword evidence="1 3" id="KW-0479">Metal-binding</keyword>
<dbReference type="SUPFAM" id="SSF53092">
    <property type="entry name" value="Creatinase/prolidase N-terminal domain"/>
    <property type="match status" value="1"/>
</dbReference>
<dbReference type="Gene3D" id="3.40.350.10">
    <property type="entry name" value="Creatinase/prolidase N-terminal domain"/>
    <property type="match status" value="1"/>
</dbReference>
<dbReference type="SUPFAM" id="SSF55920">
    <property type="entry name" value="Creatinase/aminopeptidase"/>
    <property type="match status" value="1"/>
</dbReference>
<organism evidence="6 7">
    <name type="scientific">Cloacibacillus evryensis</name>
    <dbReference type="NCBI Taxonomy" id="508460"/>
    <lineage>
        <taxon>Bacteria</taxon>
        <taxon>Thermotogati</taxon>
        <taxon>Synergistota</taxon>
        <taxon>Synergistia</taxon>
        <taxon>Synergistales</taxon>
        <taxon>Synergistaceae</taxon>
        <taxon>Cloacibacillus</taxon>
    </lineage>
</organism>
<name>A0AAW5K6J5_9BACT</name>
<dbReference type="EMBL" id="JANFYT010000020">
    <property type="protein sequence ID" value="MCQ4814795.1"/>
    <property type="molecule type" value="Genomic_DNA"/>
</dbReference>
<dbReference type="InterPro" id="IPR000587">
    <property type="entry name" value="Creatinase_N"/>
</dbReference>
<evidence type="ECO:0000256" key="2">
    <source>
        <dbReference type="ARBA" id="ARBA00022801"/>
    </source>
</evidence>
<dbReference type="Gene3D" id="3.90.230.10">
    <property type="entry name" value="Creatinase/methionine aminopeptidase superfamily"/>
    <property type="match status" value="1"/>
</dbReference>
<dbReference type="Pfam" id="PF01321">
    <property type="entry name" value="Creatinase_N"/>
    <property type="match status" value="1"/>
</dbReference>
<gene>
    <name evidence="6" type="ORF">NE630_10180</name>
</gene>
<dbReference type="GO" id="GO:0016787">
    <property type="term" value="F:hydrolase activity"/>
    <property type="evidence" value="ECO:0007669"/>
    <property type="project" value="UniProtKB-KW"/>
</dbReference>
<evidence type="ECO:0000259" key="5">
    <source>
        <dbReference type="Pfam" id="PF01321"/>
    </source>
</evidence>
<dbReference type="Proteomes" id="UP001205919">
    <property type="component" value="Unassembled WGS sequence"/>
</dbReference>
<keyword evidence="7" id="KW-1185">Reference proteome</keyword>
<dbReference type="InterPro" id="IPR001131">
    <property type="entry name" value="Peptidase_M24B_aminopep-P_CS"/>
</dbReference>
<sequence length="362" mass="39787">MRADILRRTERLAKELRARGADAFVIVNDEDTNWESLFYMSGFRGTAGSLAVYADGEAELTLDGRYAAQGREQSPHRVLEQKTSLEDDLTENLKRHGSREILCEAGKTFHGTWEKLSSAGGRWRDGGAVMRELRREKDAGEVEEIKRAAAIGAEAFLETLDCAKPGMTEKAFEALLNYKISLLGGGPGFDMIVASGLRSVMPHGRASEKTMEAGEWVTVDYGARWNGYFCDITRNFSIGKPSGEAAEMHELLRRAHNETAAMLRAGVSGAGVHKRAVEIFAAEGKDGCFTHSLGHGLGLEIHEAPLLSPRRDDILRAGDVVTIEPGLYIPGFGGMRLEDDYLVTEDGAERLTKKLNQCFYSI</sequence>
<accession>A0AAW5K6J5</accession>
<dbReference type="PROSITE" id="PS00491">
    <property type="entry name" value="PROLINE_PEPTIDASE"/>
    <property type="match status" value="1"/>
</dbReference>
<feature type="domain" description="Creatinase N-terminal" evidence="5">
    <location>
        <begin position="8"/>
        <end position="134"/>
    </location>
</feature>
<dbReference type="InterPro" id="IPR000994">
    <property type="entry name" value="Pept_M24"/>
</dbReference>
<dbReference type="AlphaFoldDB" id="A0AAW5K6J5"/>
<dbReference type="PANTHER" id="PTHR46112">
    <property type="entry name" value="AMINOPEPTIDASE"/>
    <property type="match status" value="1"/>
</dbReference>
<evidence type="ECO:0000313" key="7">
    <source>
        <dbReference type="Proteomes" id="UP001205919"/>
    </source>
</evidence>
<feature type="domain" description="Peptidase M24" evidence="4">
    <location>
        <begin position="143"/>
        <end position="345"/>
    </location>
</feature>
<protein>
    <submittedName>
        <fullName evidence="6">Xaa-Pro peptidase family protein</fullName>
    </submittedName>
</protein>
<proteinExistence type="inferred from homology"/>
<dbReference type="RefSeq" id="WP_008713491.1">
    <property type="nucleotide sequence ID" value="NZ_CABKQM010000008.1"/>
</dbReference>
<dbReference type="InterPro" id="IPR050659">
    <property type="entry name" value="Peptidase_M24B"/>
</dbReference>
<comment type="similarity">
    <text evidence="3">Belongs to the peptidase M24B family.</text>
</comment>